<evidence type="ECO:0000256" key="5">
    <source>
        <dbReference type="SAM" id="MobiDB-lite"/>
    </source>
</evidence>
<dbReference type="InterPro" id="IPR051554">
    <property type="entry name" value="Acetyltransferase_Eis"/>
</dbReference>
<dbReference type="CDD" id="cd04301">
    <property type="entry name" value="NAT_SF"/>
    <property type="match status" value="1"/>
</dbReference>
<feature type="binding site" evidence="4">
    <location>
        <begin position="58"/>
        <end position="60"/>
    </location>
    <ligand>
        <name>acetyl-CoA</name>
        <dbReference type="ChEBI" id="CHEBI:57288"/>
    </ligand>
</feature>
<organism evidence="7 8">
    <name type="scientific">Streptomyces alboflavus</name>
    <dbReference type="NCBI Taxonomy" id="67267"/>
    <lineage>
        <taxon>Bacteria</taxon>
        <taxon>Bacillati</taxon>
        <taxon>Actinomycetota</taxon>
        <taxon>Actinomycetes</taxon>
        <taxon>Kitasatosporales</taxon>
        <taxon>Streptomycetaceae</taxon>
        <taxon>Streptomyces</taxon>
    </lineage>
</organism>
<keyword evidence="8" id="KW-1185">Reference proteome</keyword>
<name>A0A1Z1WDC8_9ACTN</name>
<feature type="active site" description="Proton donor" evidence="4">
    <location>
        <position position="99"/>
    </location>
</feature>
<protein>
    <recommendedName>
        <fullName evidence="6">N-acetyltransferase domain-containing protein</fullName>
    </recommendedName>
</protein>
<dbReference type="Proteomes" id="UP000195880">
    <property type="component" value="Chromosome"/>
</dbReference>
<comment type="similarity">
    <text evidence="1 4">Belongs to the acetyltransferase Eis family.</text>
</comment>
<feature type="region of interest" description="Disordered" evidence="5">
    <location>
        <begin position="174"/>
        <end position="238"/>
    </location>
</feature>
<sequence length="442" mass="47395">MFHDTPEEEKRKHHHDLLLGCDRIGAYDGDALVGLIAAFRFTVSVPGGELPCPGLTFVSVAPTHRRRGVLSGMIAKLYEMCREEGRPVAALWASEDAIYGRFGFGPATHGNTVEINSERPLALRVTPDDGPLRLVDPADAPALLGAYYDRTRADRAGRIARSEAWWSEEWLVTEDEEDDELSPPRVVVLGAGPDGTRADATRAATQTDGRQADGAHTSPDSHTSPESPGSPDSPAPIKGYAVYRTKTRDDAPGLVRLDELEADTPQAAAALWRYLANIDLTGVVRAWGRPVDDSLLLFAADRDQVRVTGHFPALWLRLVDVRAALEARDWAAPAALVLEVTDTQVPANDGRFRLTVAPGDATAEGTDTPYEGTATYTATYEPTSAPADLSIEVRDLGAAYLGGTRITAAVRAGLATEHTPGSAAALDAALRTAHLPHTADEF</sequence>
<dbReference type="SUPFAM" id="SSF55729">
    <property type="entry name" value="Acyl-CoA N-acyltransferases (Nat)"/>
    <property type="match status" value="2"/>
</dbReference>
<dbReference type="InterPro" id="IPR036527">
    <property type="entry name" value="SCP2_sterol-bd_dom_sf"/>
</dbReference>
<dbReference type="STRING" id="67267.GCA_000716675_04559"/>
<dbReference type="Gene3D" id="3.30.1050.10">
    <property type="entry name" value="SCP2 sterol-binding domain"/>
    <property type="match status" value="1"/>
</dbReference>
<keyword evidence="3 4" id="KW-0012">Acyltransferase</keyword>
<reference evidence="7 8" key="1">
    <citation type="submission" date="2017-05" db="EMBL/GenBank/DDBJ databases">
        <title>Streptomyces alboflavus Genome sequencing and assembly.</title>
        <authorList>
            <person name="Wang Y."/>
            <person name="Du B."/>
            <person name="Ding Y."/>
            <person name="Liu H."/>
            <person name="Hou Q."/>
            <person name="Liu K."/>
            <person name="Wang C."/>
            <person name="Yao L."/>
        </authorList>
    </citation>
    <scope>NUCLEOTIDE SEQUENCE [LARGE SCALE GENOMIC DNA]</scope>
    <source>
        <strain evidence="7 8">MDJK44</strain>
    </source>
</reference>
<accession>A0A1Z1WDC8</accession>
<gene>
    <name evidence="7" type="ORF">SMD44_03884</name>
</gene>
<dbReference type="Pfam" id="PF13527">
    <property type="entry name" value="Acetyltransf_9"/>
    <property type="match status" value="1"/>
</dbReference>
<feature type="active site" description="Proton acceptor; via carboxylate" evidence="4">
    <location>
        <position position="442"/>
    </location>
</feature>
<dbReference type="InterPro" id="IPR022902">
    <property type="entry name" value="NAcTrfase_Eis"/>
</dbReference>
<feature type="domain" description="N-acetyltransferase" evidence="6">
    <location>
        <begin position="1"/>
        <end position="126"/>
    </location>
</feature>
<dbReference type="PANTHER" id="PTHR37817:SF1">
    <property type="entry name" value="N-ACETYLTRANSFERASE EIS"/>
    <property type="match status" value="1"/>
</dbReference>
<dbReference type="HAMAP" id="MF_01812">
    <property type="entry name" value="Eis"/>
    <property type="match status" value="1"/>
</dbReference>
<dbReference type="InterPro" id="IPR041380">
    <property type="entry name" value="Acetyltransf_17"/>
</dbReference>
<keyword evidence="2 4" id="KW-0808">Transferase</keyword>
<dbReference type="InterPro" id="IPR025559">
    <property type="entry name" value="Eis_dom"/>
</dbReference>
<dbReference type="Gene3D" id="3.40.630.30">
    <property type="match status" value="2"/>
</dbReference>
<evidence type="ECO:0000313" key="7">
    <source>
        <dbReference type="EMBL" id="ARX84446.1"/>
    </source>
</evidence>
<dbReference type="InterPro" id="IPR000182">
    <property type="entry name" value="GNAT_dom"/>
</dbReference>
<evidence type="ECO:0000256" key="1">
    <source>
        <dbReference type="ARBA" id="ARBA00009213"/>
    </source>
</evidence>
<dbReference type="SUPFAM" id="SSF55718">
    <property type="entry name" value="SCP-like"/>
    <property type="match status" value="1"/>
</dbReference>
<dbReference type="GO" id="GO:0030649">
    <property type="term" value="P:aminoglycoside antibiotic catabolic process"/>
    <property type="evidence" value="ECO:0007669"/>
    <property type="project" value="TreeGrafter"/>
</dbReference>
<dbReference type="PANTHER" id="PTHR37817">
    <property type="entry name" value="N-ACETYLTRANSFERASE EIS"/>
    <property type="match status" value="1"/>
</dbReference>
<evidence type="ECO:0000256" key="2">
    <source>
        <dbReference type="ARBA" id="ARBA00022679"/>
    </source>
</evidence>
<feature type="compositionally biased region" description="Polar residues" evidence="5">
    <location>
        <begin position="218"/>
        <end position="227"/>
    </location>
</feature>
<dbReference type="PROSITE" id="PS51186">
    <property type="entry name" value="GNAT"/>
    <property type="match status" value="1"/>
</dbReference>
<feature type="binding site" evidence="4">
    <location>
        <begin position="94"/>
        <end position="95"/>
    </location>
    <ligand>
        <name>acetyl-CoA</name>
        <dbReference type="ChEBI" id="CHEBI:57288"/>
    </ligand>
</feature>
<dbReference type="GO" id="GO:0034069">
    <property type="term" value="F:aminoglycoside N-acetyltransferase activity"/>
    <property type="evidence" value="ECO:0007669"/>
    <property type="project" value="TreeGrafter"/>
</dbReference>
<dbReference type="EMBL" id="CP021748">
    <property type="protein sequence ID" value="ARX84446.1"/>
    <property type="molecule type" value="Genomic_DNA"/>
</dbReference>
<evidence type="ECO:0000313" key="8">
    <source>
        <dbReference type="Proteomes" id="UP000195880"/>
    </source>
</evidence>
<dbReference type="InterPro" id="IPR016181">
    <property type="entry name" value="Acyl_CoA_acyltransferase"/>
</dbReference>
<dbReference type="Pfam" id="PF13530">
    <property type="entry name" value="SCP2_2"/>
    <property type="match status" value="1"/>
</dbReference>
<dbReference type="AlphaFoldDB" id="A0A1Z1WDC8"/>
<evidence type="ECO:0000256" key="3">
    <source>
        <dbReference type="ARBA" id="ARBA00023315"/>
    </source>
</evidence>
<feature type="binding site" evidence="4">
    <location>
        <begin position="66"/>
        <end position="71"/>
    </location>
    <ligand>
        <name>acetyl-CoA</name>
        <dbReference type="ChEBI" id="CHEBI:57288"/>
    </ligand>
</feature>
<dbReference type="eggNOG" id="COG4552">
    <property type="taxonomic scope" value="Bacteria"/>
</dbReference>
<comment type="subunit">
    <text evidence="4">Homohexamer; trimer of dimers.</text>
</comment>
<proteinExistence type="inferred from homology"/>
<dbReference type="Pfam" id="PF17668">
    <property type="entry name" value="Acetyltransf_17"/>
    <property type="match status" value="1"/>
</dbReference>
<dbReference type="KEGG" id="salf:SMD44_03884"/>
<evidence type="ECO:0000259" key="6">
    <source>
        <dbReference type="PROSITE" id="PS51186"/>
    </source>
</evidence>
<evidence type="ECO:0000256" key="4">
    <source>
        <dbReference type="HAMAP-Rule" id="MF_01812"/>
    </source>
</evidence>